<evidence type="ECO:0000313" key="2">
    <source>
        <dbReference type="Proteomes" id="UP000018320"/>
    </source>
</evidence>
<dbReference type="AlphaFoldDB" id="V6TJ38"/>
<evidence type="ECO:0000313" key="1">
    <source>
        <dbReference type="EMBL" id="ESU38771.1"/>
    </source>
</evidence>
<feature type="non-terminal residue" evidence="1">
    <location>
        <position position="1"/>
    </location>
</feature>
<name>V6TJ38_GIAIN</name>
<reference evidence="1 2" key="2">
    <citation type="journal article" date="2013" name="Genome Biol. Evol.">
        <title>Genome sequencing of Giardia lamblia genotypes A2 and B isolates (DH and GS) and comparative analysis with the genomes of genotypes A1 and E (WB and Pig).</title>
        <authorList>
            <person name="Adam R.D."/>
            <person name="Dahlstrom E.W."/>
            <person name="Martens C.A."/>
            <person name="Bruno D.P."/>
            <person name="Barbian K.D."/>
            <person name="Ricklefs S.M."/>
            <person name="Hernandez M.M."/>
            <person name="Narla N.P."/>
            <person name="Patel R.B."/>
            <person name="Porcella S.F."/>
            <person name="Nash T.E."/>
        </authorList>
    </citation>
    <scope>NUCLEOTIDE SEQUENCE [LARGE SCALE GENOMIC DNA]</scope>
    <source>
        <strain evidence="1 2">DH</strain>
    </source>
</reference>
<organism evidence="1 2">
    <name type="scientific">Giardia intestinalis</name>
    <name type="common">Giardia lamblia</name>
    <dbReference type="NCBI Taxonomy" id="5741"/>
    <lineage>
        <taxon>Eukaryota</taxon>
        <taxon>Metamonada</taxon>
        <taxon>Diplomonadida</taxon>
        <taxon>Hexamitidae</taxon>
        <taxon>Giardiinae</taxon>
        <taxon>Giardia</taxon>
    </lineage>
</organism>
<comment type="caution">
    <text evidence="1">The sequence shown here is derived from an EMBL/GenBank/DDBJ whole genome shotgun (WGS) entry which is preliminary data.</text>
</comment>
<dbReference type="VEuPathDB" id="GiardiaDB:GL50803_0027364"/>
<dbReference type="VEuPathDB" id="GiardiaDB:GL50581_3501"/>
<dbReference type="Proteomes" id="UP000018320">
    <property type="component" value="Unassembled WGS sequence"/>
</dbReference>
<dbReference type="VEuPathDB" id="GiardiaDB:DHA2_150916"/>
<gene>
    <name evidence="1" type="ORF">DHA2_150916</name>
</gene>
<accession>V6TJ38</accession>
<dbReference type="VEuPathDB" id="GiardiaDB:QR46_1126"/>
<proteinExistence type="predicted"/>
<reference evidence="2" key="1">
    <citation type="submission" date="2012-02" db="EMBL/GenBank/DDBJ databases">
        <title>Genome sequencing of Giardia lamblia Genotypes A2 and B isolates (DH and GS) and comparative analysis with the genomes of Genotypes A1 and E (WB and Pig).</title>
        <authorList>
            <person name="Adam R."/>
            <person name="Dahlstrom E."/>
            <person name="Martens C."/>
            <person name="Bruno D."/>
            <person name="Barbian K."/>
            <person name="Porcella S.F."/>
            <person name="Nash T."/>
        </authorList>
    </citation>
    <scope>NUCLEOTIDE SEQUENCE</scope>
    <source>
        <strain evidence="2">DH</strain>
    </source>
</reference>
<dbReference type="EMBL" id="AHGT01000009">
    <property type="protein sequence ID" value="ESU38771.1"/>
    <property type="molecule type" value="Genomic_DNA"/>
</dbReference>
<sequence>VNGVKNRLNQISSKMPQCFTNKMTIVPWHVQLRAELSTKTWSTACIQCNTLGSSCVDTVYNLITATFPEAVVTIMHPTECCLNVDCALHHKQPVIIAIDIYCPLAYDSVVCPVVHVSSKGMIGVSSLIGLLRRPSLHPGHVLEGDAPSRLALPEDAVLLFEKHLLMKARISGIPKGRRLCVNGDNWLLPLVGGNIKQSIKHVAIYVESYGQTPLEHAVAMSHSLLSEDDDEDAECTAEIRMVEDFLDNVRSFALPGYLRLFLSILATASEVSIEKLTLIDAQTSLLSTVEAPEICKLISTALADDKHLIKSRLKYCINPLSLEAVGLIIGDARSETLAGARELKQVLCRKGIAAQLCYFGPKLDEAKLGNFAKQFTAFVFVARCPLLATPWLNSNFRRIAAHYIPCLSLYELRYSLGEPKPFCYEYDSNLQACIAHIRALCAE</sequence>
<protein>
    <submittedName>
        <fullName evidence="1">Uncharacterized protein</fullName>
    </submittedName>
</protein>